<accession>A0ABN3I895</accession>
<dbReference type="InterPro" id="IPR015943">
    <property type="entry name" value="WD40/YVTN_repeat-like_dom_sf"/>
</dbReference>
<sequence length="858" mass="91797">MTLPVPNLDDRSFVDLVRDARERIARTCPEWTDLSVHDPGITLVEAFAHLTEVLLYRLNRLPEKAFVEFLNLLGVTRRPPAAAWAELTFARTGDDRARLTIPAGTRVAAAGTADPRPVVFVTTESVVLAEDATEVRVRAHHAEPVAAELLGLGTGRPGQVLRTAHAPIVTTTEAIDVMLGVQTPPEEAGEGAPARDFDGRSFEIWQPVAGFAGVPAGARVYLLDRSTGTVTFAPAVDEGGAPVAAVPPAGREVRMWYRTGGGPAGNVAAGSLTALREPIPGVSVTNREPAAGGRALETTDAALVRGPYEFFALRRAVTARDFELLATAASAAVARAKAFTRSTMWAFARPGEVEVVLVPHVGPESRPDWRLPLAAMLRVQTDDVREEAQRDLDARRALGTRVVAGWARYKAVSVRARVVVGAHEDVDAVRRRINDRLHATISPLPTPLNPTGWAFGEPLRGSNVYRMLESAEPGVRYVDDVRFVVDEVPDAAVRTVVADRFQRDTWYAGCGELLFRSMNGGDGWETVGRFPGEEVRRVAPAPDAQRPGVVARPGHLVVVTRTDDGGSAIRLSNDLGETWTLVSVLEPAVADIAWIDREGVATLLCATDTGLYEVPAEAGAVPLQILVDAQDPDRGFAGVRSFVSERGVHGVAVTAQAQQGVYLSVAGGTAGTFTHVGLKGVDARAIEVQLDGSATVLWVGAGEADPNKPGQGCHRARLFEADVRWERINAGWTGGTCWDLDFDGRTVVAATQSAGILRLDTSAASPHWEGSTVNGGLPLRDRTRFEPVEALAAGGVGGPEHRTLAGTKRGVFRSDDGVAWAFAAQRETRQPVTIPETWLLCSAEHDIEVVREDATSGH</sequence>
<name>A0ABN3I895_9ACTN</name>
<gene>
    <name evidence="1" type="ORF">GCM10010170_111740</name>
</gene>
<evidence type="ECO:0000313" key="1">
    <source>
        <dbReference type="EMBL" id="GAA2396144.1"/>
    </source>
</evidence>
<dbReference type="Proteomes" id="UP001501444">
    <property type="component" value="Unassembled WGS sequence"/>
</dbReference>
<keyword evidence="2" id="KW-1185">Reference proteome</keyword>
<organism evidence="1 2">
    <name type="scientific">Dactylosporangium salmoneum</name>
    <dbReference type="NCBI Taxonomy" id="53361"/>
    <lineage>
        <taxon>Bacteria</taxon>
        <taxon>Bacillati</taxon>
        <taxon>Actinomycetota</taxon>
        <taxon>Actinomycetes</taxon>
        <taxon>Micromonosporales</taxon>
        <taxon>Micromonosporaceae</taxon>
        <taxon>Dactylosporangium</taxon>
    </lineage>
</organism>
<comment type="caution">
    <text evidence="1">The sequence shown here is derived from an EMBL/GenBank/DDBJ whole genome shotgun (WGS) entry which is preliminary data.</text>
</comment>
<dbReference type="NCBIfam" id="TIGR02243">
    <property type="entry name" value="putative baseplate assembly protein"/>
    <property type="match status" value="1"/>
</dbReference>
<dbReference type="EMBL" id="BAAARV010000144">
    <property type="protein sequence ID" value="GAA2396144.1"/>
    <property type="molecule type" value="Genomic_DNA"/>
</dbReference>
<dbReference type="InterPro" id="IPR011749">
    <property type="entry name" value="CHP02243"/>
</dbReference>
<dbReference type="Gene3D" id="2.130.10.10">
    <property type="entry name" value="YVTN repeat-like/Quinoprotein amine dehydrogenase"/>
    <property type="match status" value="1"/>
</dbReference>
<protein>
    <submittedName>
        <fullName evidence="1">Baseplate assembly protein</fullName>
    </submittedName>
</protein>
<dbReference type="RefSeq" id="WP_344620964.1">
    <property type="nucleotide sequence ID" value="NZ_BAAARV010000144.1"/>
</dbReference>
<dbReference type="SUPFAM" id="SSF110296">
    <property type="entry name" value="Oligoxyloglucan reducing end-specific cellobiohydrolase"/>
    <property type="match status" value="1"/>
</dbReference>
<proteinExistence type="predicted"/>
<reference evidence="1 2" key="1">
    <citation type="journal article" date="2019" name="Int. J. Syst. Evol. Microbiol.">
        <title>The Global Catalogue of Microorganisms (GCM) 10K type strain sequencing project: providing services to taxonomists for standard genome sequencing and annotation.</title>
        <authorList>
            <consortium name="The Broad Institute Genomics Platform"/>
            <consortium name="The Broad Institute Genome Sequencing Center for Infectious Disease"/>
            <person name="Wu L."/>
            <person name="Ma J."/>
        </authorList>
    </citation>
    <scope>NUCLEOTIDE SEQUENCE [LARGE SCALE GENOMIC DNA]</scope>
    <source>
        <strain evidence="1 2">JCM 3272</strain>
    </source>
</reference>
<evidence type="ECO:0000313" key="2">
    <source>
        <dbReference type="Proteomes" id="UP001501444"/>
    </source>
</evidence>